<dbReference type="CDD" id="cd24161">
    <property type="entry name" value="NUDIX_ADPRase_Ndx2"/>
    <property type="match status" value="1"/>
</dbReference>
<dbReference type="GO" id="GO:0016787">
    <property type="term" value="F:hydrolase activity"/>
    <property type="evidence" value="ECO:0007669"/>
    <property type="project" value="UniProtKB-KW"/>
</dbReference>
<evidence type="ECO:0000259" key="8">
    <source>
        <dbReference type="PROSITE" id="PS51462"/>
    </source>
</evidence>
<evidence type="ECO:0000256" key="2">
    <source>
        <dbReference type="ARBA" id="ARBA00001946"/>
    </source>
</evidence>
<dbReference type="GO" id="GO:0019693">
    <property type="term" value="P:ribose phosphate metabolic process"/>
    <property type="evidence" value="ECO:0007669"/>
    <property type="project" value="TreeGrafter"/>
</dbReference>
<evidence type="ECO:0000256" key="7">
    <source>
        <dbReference type="ARBA" id="ARBA00032272"/>
    </source>
</evidence>
<name>A0A5S9QXM4_9GAMM</name>
<organism evidence="9 10">
    <name type="scientific">BD1-7 clade bacterium</name>
    <dbReference type="NCBI Taxonomy" id="2029982"/>
    <lineage>
        <taxon>Bacteria</taxon>
        <taxon>Pseudomonadati</taxon>
        <taxon>Pseudomonadota</taxon>
        <taxon>Gammaproteobacteria</taxon>
        <taxon>Cellvibrionales</taxon>
        <taxon>Spongiibacteraceae</taxon>
        <taxon>BD1-7 clade</taxon>
    </lineage>
</organism>
<feature type="domain" description="Nudix hydrolase" evidence="8">
    <location>
        <begin position="44"/>
        <end position="172"/>
    </location>
</feature>
<dbReference type="InterPro" id="IPR015797">
    <property type="entry name" value="NUDIX_hydrolase-like_dom_sf"/>
</dbReference>
<accession>A0A5S9QXM4</accession>
<dbReference type="InterPro" id="IPR020084">
    <property type="entry name" value="NUDIX_hydrolase_CS"/>
</dbReference>
<dbReference type="OrthoDB" id="177518at2"/>
<dbReference type="EMBL" id="CACSIO010000056">
    <property type="protein sequence ID" value="CAA0123651.1"/>
    <property type="molecule type" value="Genomic_DNA"/>
</dbReference>
<evidence type="ECO:0000256" key="6">
    <source>
        <dbReference type="ARBA" id="ARBA00032162"/>
    </source>
</evidence>
<gene>
    <name evidence="9" type="primary">nudF_1</name>
    <name evidence="9" type="ORF">OPDIPICF_02840</name>
</gene>
<dbReference type="PROSITE" id="PS51462">
    <property type="entry name" value="NUDIX"/>
    <property type="match status" value="1"/>
</dbReference>
<dbReference type="PANTHER" id="PTHR11839:SF18">
    <property type="entry name" value="NUDIX HYDROLASE DOMAIN-CONTAINING PROTEIN"/>
    <property type="match status" value="1"/>
</dbReference>
<dbReference type="GO" id="GO:0006753">
    <property type="term" value="P:nucleoside phosphate metabolic process"/>
    <property type="evidence" value="ECO:0007669"/>
    <property type="project" value="TreeGrafter"/>
</dbReference>
<sequence>MKKQIGPWTRLTSDLKYENPWIQVFHEGVITPGNTEGIYGRVHFKGTAVGIVPVDNEGNTWLVGQYRYTLDEYSWEIPMGGCPHGEEPIDTAHRELSEETGLTANIMIEIQKLHTSNSITDEAGYVFLATDLTEGDMQLEATEDITVKKLPLDDAIEWAMSGRITDAVSVAALLKIAVLRKNDEFWPQVP</sequence>
<keyword evidence="10" id="KW-1185">Reference proteome</keyword>
<evidence type="ECO:0000256" key="5">
    <source>
        <dbReference type="ARBA" id="ARBA00022801"/>
    </source>
</evidence>
<evidence type="ECO:0000256" key="1">
    <source>
        <dbReference type="ARBA" id="ARBA00000847"/>
    </source>
</evidence>
<protein>
    <recommendedName>
        <fullName evidence="4">GDP-mannose pyrophosphatase</fullName>
    </recommendedName>
    <alternativeName>
        <fullName evidence="6">GDP-mannose hydrolase</fullName>
    </alternativeName>
    <alternativeName>
        <fullName evidence="7">GDPMK</fullName>
    </alternativeName>
</protein>
<evidence type="ECO:0000313" key="10">
    <source>
        <dbReference type="Proteomes" id="UP000441399"/>
    </source>
</evidence>
<dbReference type="Proteomes" id="UP000441399">
    <property type="component" value="Unassembled WGS sequence"/>
</dbReference>
<dbReference type="PANTHER" id="PTHR11839">
    <property type="entry name" value="UDP/ADP-SUGAR PYROPHOSPHATASE"/>
    <property type="match status" value="1"/>
</dbReference>
<dbReference type="InterPro" id="IPR000086">
    <property type="entry name" value="NUDIX_hydrolase_dom"/>
</dbReference>
<keyword evidence="5 9" id="KW-0378">Hydrolase</keyword>
<dbReference type="Gene3D" id="3.90.79.10">
    <property type="entry name" value="Nucleoside Triphosphate Pyrophosphohydrolase"/>
    <property type="match status" value="1"/>
</dbReference>
<comment type="similarity">
    <text evidence="3">Belongs to the Nudix hydrolase family. NudK subfamily.</text>
</comment>
<reference evidence="9 10" key="1">
    <citation type="submission" date="2019-11" db="EMBL/GenBank/DDBJ databases">
        <authorList>
            <person name="Holert J."/>
        </authorList>
    </citation>
    <scope>NUCLEOTIDE SEQUENCE [LARGE SCALE GENOMIC DNA]</scope>
    <source>
        <strain evidence="9">SB11_3</strain>
    </source>
</reference>
<dbReference type="AlphaFoldDB" id="A0A5S9QXM4"/>
<dbReference type="SUPFAM" id="SSF55811">
    <property type="entry name" value="Nudix"/>
    <property type="match status" value="1"/>
</dbReference>
<evidence type="ECO:0000256" key="3">
    <source>
        <dbReference type="ARBA" id="ARBA00007275"/>
    </source>
</evidence>
<evidence type="ECO:0000313" key="9">
    <source>
        <dbReference type="EMBL" id="CAA0123651.1"/>
    </source>
</evidence>
<comment type="catalytic activity">
    <reaction evidence="1">
        <text>GDP-alpha-D-mannose + H2O = alpha-D-mannose 1-phosphate + GMP + 2 H(+)</text>
        <dbReference type="Rhea" id="RHEA:27978"/>
        <dbReference type="ChEBI" id="CHEBI:15377"/>
        <dbReference type="ChEBI" id="CHEBI:15378"/>
        <dbReference type="ChEBI" id="CHEBI:57527"/>
        <dbReference type="ChEBI" id="CHEBI:58115"/>
        <dbReference type="ChEBI" id="CHEBI:58409"/>
    </reaction>
</comment>
<dbReference type="PROSITE" id="PS00893">
    <property type="entry name" value="NUDIX_BOX"/>
    <property type="match status" value="1"/>
</dbReference>
<comment type="cofactor">
    <cofactor evidence="2">
        <name>Mg(2+)</name>
        <dbReference type="ChEBI" id="CHEBI:18420"/>
    </cofactor>
</comment>
<dbReference type="GO" id="GO:0005829">
    <property type="term" value="C:cytosol"/>
    <property type="evidence" value="ECO:0007669"/>
    <property type="project" value="TreeGrafter"/>
</dbReference>
<proteinExistence type="inferred from homology"/>
<dbReference type="Pfam" id="PF00293">
    <property type="entry name" value="NUDIX"/>
    <property type="match status" value="1"/>
</dbReference>
<evidence type="ECO:0000256" key="4">
    <source>
        <dbReference type="ARBA" id="ARBA00016377"/>
    </source>
</evidence>